<evidence type="ECO:0008006" key="3">
    <source>
        <dbReference type="Google" id="ProtNLM"/>
    </source>
</evidence>
<reference evidence="1 2" key="1">
    <citation type="submission" date="2019-02" db="EMBL/GenBank/DDBJ databases">
        <title>Deep-cultivation of Planctomycetes and their phenomic and genomic characterization uncovers novel biology.</title>
        <authorList>
            <person name="Wiegand S."/>
            <person name="Jogler M."/>
            <person name="Boedeker C."/>
            <person name="Pinto D."/>
            <person name="Vollmers J."/>
            <person name="Rivas-Marin E."/>
            <person name="Kohn T."/>
            <person name="Peeters S.H."/>
            <person name="Heuer A."/>
            <person name="Rast P."/>
            <person name="Oberbeckmann S."/>
            <person name="Bunk B."/>
            <person name="Jeske O."/>
            <person name="Meyerdierks A."/>
            <person name="Storesund J.E."/>
            <person name="Kallscheuer N."/>
            <person name="Luecker S."/>
            <person name="Lage O.M."/>
            <person name="Pohl T."/>
            <person name="Merkel B.J."/>
            <person name="Hornburger P."/>
            <person name="Mueller R.-W."/>
            <person name="Bruemmer F."/>
            <person name="Labrenz M."/>
            <person name="Spormann A.M."/>
            <person name="Op den Camp H."/>
            <person name="Overmann J."/>
            <person name="Amann R."/>
            <person name="Jetten M.S.M."/>
            <person name="Mascher T."/>
            <person name="Medema M.H."/>
            <person name="Devos D.P."/>
            <person name="Kaster A.-K."/>
            <person name="Ovreas L."/>
            <person name="Rohde M."/>
            <person name="Galperin M.Y."/>
            <person name="Jogler C."/>
        </authorList>
    </citation>
    <scope>NUCLEOTIDE SEQUENCE [LARGE SCALE GENOMIC DNA]</scope>
    <source>
        <strain evidence="1 2">Mal48</strain>
    </source>
</reference>
<sequence>MRQLKLDQGRRETVLPTTNKKHLPKSCVYCSTTQNLTVEHAPPKLIFPKPRPNDLITVPACEDCNQQGSKDAEYFRLCLAMNPFTKDAPSVVSLKPTIQQSLQRPQATGFLTALLTSLKPDGDDFQLTVDMGRIHLVVRRIVQCLYLHETGTSLPVQTHESRVLSIESLGRMEADRPQKLRDDIITPLMQEPINLYADNQFAYWVTHTNVPFVSAWALLFYGRLPFIGFTGKKVKDPE</sequence>
<evidence type="ECO:0000313" key="2">
    <source>
        <dbReference type="Proteomes" id="UP000315724"/>
    </source>
</evidence>
<organism evidence="1 2">
    <name type="scientific">Thalassoglobus polymorphus</name>
    <dbReference type="NCBI Taxonomy" id="2527994"/>
    <lineage>
        <taxon>Bacteria</taxon>
        <taxon>Pseudomonadati</taxon>
        <taxon>Planctomycetota</taxon>
        <taxon>Planctomycetia</taxon>
        <taxon>Planctomycetales</taxon>
        <taxon>Planctomycetaceae</taxon>
        <taxon>Thalassoglobus</taxon>
    </lineage>
</organism>
<keyword evidence="2" id="KW-1185">Reference proteome</keyword>
<dbReference type="EMBL" id="CP036267">
    <property type="protein sequence ID" value="QDT33991.1"/>
    <property type="molecule type" value="Genomic_DNA"/>
</dbReference>
<proteinExistence type="predicted"/>
<dbReference type="KEGG" id="tpol:Mal48_32480"/>
<evidence type="ECO:0000313" key="1">
    <source>
        <dbReference type="EMBL" id="QDT33991.1"/>
    </source>
</evidence>
<name>A0A517QQS7_9PLAN</name>
<accession>A0A517QQS7</accession>
<protein>
    <recommendedName>
        <fullName evidence="3">HNH endonuclease 5 domain-containing protein</fullName>
    </recommendedName>
</protein>
<dbReference type="AlphaFoldDB" id="A0A517QQS7"/>
<gene>
    <name evidence="1" type="ORF">Mal48_32480</name>
</gene>
<dbReference type="Proteomes" id="UP000315724">
    <property type="component" value="Chromosome"/>
</dbReference>